<organism evidence="1 2">
    <name type="scientific">Streptomyces mordarskii</name>
    <dbReference type="NCBI Taxonomy" id="1226758"/>
    <lineage>
        <taxon>Bacteria</taxon>
        <taxon>Bacillati</taxon>
        <taxon>Actinomycetota</taxon>
        <taxon>Actinomycetes</taxon>
        <taxon>Kitasatosporales</taxon>
        <taxon>Streptomycetaceae</taxon>
        <taxon>Streptomyces</taxon>
    </lineage>
</organism>
<reference evidence="1 2" key="1">
    <citation type="journal article" date="2019" name="Int. J. Syst. Evol. Microbiol.">
        <title>The Global Catalogue of Microorganisms (GCM) 10K type strain sequencing project: providing services to taxonomists for standard genome sequencing and annotation.</title>
        <authorList>
            <consortium name="The Broad Institute Genomics Platform"/>
            <consortium name="The Broad Institute Genome Sequencing Center for Infectious Disease"/>
            <person name="Wu L."/>
            <person name="Ma J."/>
        </authorList>
    </citation>
    <scope>NUCLEOTIDE SEQUENCE [LARGE SCALE GENOMIC DNA]</scope>
    <source>
        <strain evidence="1 2">JCM 5052</strain>
    </source>
</reference>
<name>A0ABN1D933_9ACTN</name>
<protein>
    <submittedName>
        <fullName evidence="1">Uncharacterized protein</fullName>
    </submittedName>
</protein>
<dbReference type="Proteomes" id="UP001501576">
    <property type="component" value="Unassembled WGS sequence"/>
</dbReference>
<gene>
    <name evidence="1" type="ORF">GCM10010390_43600</name>
</gene>
<evidence type="ECO:0000313" key="2">
    <source>
        <dbReference type="Proteomes" id="UP001501576"/>
    </source>
</evidence>
<sequence length="98" mass="9810">MLLVVPHEGGHAVAAAHSEAVQGMRHTCGVPACFGEGGGPRAVRARRDDPRVPMDAGTVFQKSANLEPDSLHGAVHCVSPIGLGLAQGVGPVITGAGA</sequence>
<accession>A0ABN1D933</accession>
<comment type="caution">
    <text evidence="1">The sequence shown here is derived from an EMBL/GenBank/DDBJ whole genome shotgun (WGS) entry which is preliminary data.</text>
</comment>
<evidence type="ECO:0000313" key="1">
    <source>
        <dbReference type="EMBL" id="GAA0536980.1"/>
    </source>
</evidence>
<dbReference type="EMBL" id="BAAABZ010000044">
    <property type="protein sequence ID" value="GAA0536980.1"/>
    <property type="molecule type" value="Genomic_DNA"/>
</dbReference>
<proteinExistence type="predicted"/>
<keyword evidence="2" id="KW-1185">Reference proteome</keyword>